<dbReference type="InterPro" id="IPR012074">
    <property type="entry name" value="GAF_ANTAR"/>
</dbReference>
<reference evidence="6 7" key="1">
    <citation type="submission" date="2020-08" db="EMBL/GenBank/DDBJ databases">
        <title>Sequencing the genomes of 1000 actinobacteria strains.</title>
        <authorList>
            <person name="Klenk H.-P."/>
        </authorList>
    </citation>
    <scope>NUCLEOTIDE SEQUENCE [LARGE SCALE GENOMIC DNA]</scope>
    <source>
        <strain evidence="6 7">DSM 102030</strain>
    </source>
</reference>
<dbReference type="SMART" id="SM00065">
    <property type="entry name" value="GAF"/>
    <property type="match status" value="1"/>
</dbReference>
<organism evidence="6 7">
    <name type="scientific">Lipingzhangella halophila</name>
    <dbReference type="NCBI Taxonomy" id="1783352"/>
    <lineage>
        <taxon>Bacteria</taxon>
        <taxon>Bacillati</taxon>
        <taxon>Actinomycetota</taxon>
        <taxon>Actinomycetes</taxon>
        <taxon>Streptosporangiales</taxon>
        <taxon>Nocardiopsidaceae</taxon>
        <taxon>Lipingzhangella</taxon>
    </lineage>
</organism>
<sequence length="255" mass="28058">MNSAVPVRQQRESRLLQAFVQVTATLVDDYDIPEMLHQLAGQCVELLDVSTAGILLSDQRGSLQLLASSTEQTRLLELFQLQADEGPCLEAFRSGETVTVADLAGATQRWPTFVPHARQEGFATVHAVPLRLRRQTIGTLNLFNQRPGALGEADARVARALADVATMGILQERAIRHGEVLTEQLQSALNGRITIEQAKGVLAHVGDLDMDQAFQTLRAYARDHDAYLTEVAHRLVGEDRMDPREVLRQCGTITG</sequence>
<dbReference type="RefSeq" id="WP_184582366.1">
    <property type="nucleotide sequence ID" value="NZ_JACHJT010000001.1"/>
</dbReference>
<dbReference type="InterPro" id="IPR029016">
    <property type="entry name" value="GAF-like_dom_sf"/>
</dbReference>
<keyword evidence="1" id="KW-0808">Transferase</keyword>
<keyword evidence="4" id="KW-0804">Transcription</keyword>
<name>A0A7W7W601_9ACTN</name>
<dbReference type="Pfam" id="PF03861">
    <property type="entry name" value="ANTAR"/>
    <property type="match status" value="1"/>
</dbReference>
<evidence type="ECO:0000256" key="1">
    <source>
        <dbReference type="ARBA" id="ARBA00022679"/>
    </source>
</evidence>
<dbReference type="SUPFAM" id="SSF52172">
    <property type="entry name" value="CheY-like"/>
    <property type="match status" value="1"/>
</dbReference>
<dbReference type="Gene3D" id="3.30.450.40">
    <property type="match status" value="1"/>
</dbReference>
<dbReference type="EMBL" id="JACHJT010000001">
    <property type="protein sequence ID" value="MBB4934365.1"/>
    <property type="molecule type" value="Genomic_DNA"/>
</dbReference>
<evidence type="ECO:0000313" key="7">
    <source>
        <dbReference type="Proteomes" id="UP000523007"/>
    </source>
</evidence>
<dbReference type="SUPFAM" id="SSF55781">
    <property type="entry name" value="GAF domain-like"/>
    <property type="match status" value="1"/>
</dbReference>
<dbReference type="PIRSF" id="PIRSF036625">
    <property type="entry name" value="GAF_ANTAR"/>
    <property type="match status" value="1"/>
</dbReference>
<evidence type="ECO:0000259" key="5">
    <source>
        <dbReference type="PROSITE" id="PS50921"/>
    </source>
</evidence>
<feature type="domain" description="ANTAR" evidence="5">
    <location>
        <begin position="175"/>
        <end position="236"/>
    </location>
</feature>
<dbReference type="GO" id="GO:0016301">
    <property type="term" value="F:kinase activity"/>
    <property type="evidence" value="ECO:0007669"/>
    <property type="project" value="UniProtKB-KW"/>
</dbReference>
<dbReference type="Gene3D" id="1.10.10.10">
    <property type="entry name" value="Winged helix-like DNA-binding domain superfamily/Winged helix DNA-binding domain"/>
    <property type="match status" value="1"/>
</dbReference>
<dbReference type="InterPro" id="IPR005561">
    <property type="entry name" value="ANTAR"/>
</dbReference>
<evidence type="ECO:0000256" key="2">
    <source>
        <dbReference type="ARBA" id="ARBA00022777"/>
    </source>
</evidence>
<dbReference type="GO" id="GO:0003723">
    <property type="term" value="F:RNA binding"/>
    <property type="evidence" value="ECO:0007669"/>
    <property type="project" value="InterPro"/>
</dbReference>
<evidence type="ECO:0000313" key="6">
    <source>
        <dbReference type="EMBL" id="MBB4934365.1"/>
    </source>
</evidence>
<dbReference type="PROSITE" id="PS50921">
    <property type="entry name" value="ANTAR"/>
    <property type="match status" value="1"/>
</dbReference>
<keyword evidence="2" id="KW-0418">Kinase</keyword>
<protein>
    <submittedName>
        <fullName evidence="6">Transcriptional regulator with GAF, ATPase, and Fis domain</fullName>
    </submittedName>
</protein>
<keyword evidence="7" id="KW-1185">Reference proteome</keyword>
<dbReference type="InterPro" id="IPR003018">
    <property type="entry name" value="GAF"/>
</dbReference>
<gene>
    <name evidence="6" type="ORF">F4561_005185</name>
</gene>
<proteinExistence type="predicted"/>
<dbReference type="InterPro" id="IPR011006">
    <property type="entry name" value="CheY-like_superfamily"/>
</dbReference>
<evidence type="ECO:0000256" key="4">
    <source>
        <dbReference type="ARBA" id="ARBA00023163"/>
    </source>
</evidence>
<dbReference type="SMART" id="SM01012">
    <property type="entry name" value="ANTAR"/>
    <property type="match status" value="1"/>
</dbReference>
<dbReference type="Proteomes" id="UP000523007">
    <property type="component" value="Unassembled WGS sequence"/>
</dbReference>
<dbReference type="InterPro" id="IPR036388">
    <property type="entry name" value="WH-like_DNA-bd_sf"/>
</dbReference>
<evidence type="ECO:0000256" key="3">
    <source>
        <dbReference type="ARBA" id="ARBA00023015"/>
    </source>
</evidence>
<accession>A0A7W7W601</accession>
<dbReference type="AlphaFoldDB" id="A0A7W7W601"/>
<dbReference type="Pfam" id="PF13185">
    <property type="entry name" value="GAF_2"/>
    <property type="match status" value="1"/>
</dbReference>
<keyword evidence="3" id="KW-0805">Transcription regulation</keyword>
<comment type="caution">
    <text evidence="6">The sequence shown here is derived from an EMBL/GenBank/DDBJ whole genome shotgun (WGS) entry which is preliminary data.</text>
</comment>